<feature type="domain" description="YoaR-like putative peptidoglycan binding" evidence="2">
    <location>
        <begin position="230"/>
        <end position="335"/>
    </location>
</feature>
<dbReference type="Pfam" id="PF04294">
    <property type="entry name" value="VanW"/>
    <property type="match status" value="1"/>
</dbReference>
<evidence type="ECO:0000259" key="2">
    <source>
        <dbReference type="Pfam" id="PF12229"/>
    </source>
</evidence>
<keyword evidence="1" id="KW-0812">Transmembrane</keyword>
<sequence length="582" mass="64672">MNEKKKRLKREKVMYIYIALFVAASLYVGLLFYNSVVYENKIYPGISVAGVSVGGKTKKEAKEIISQKVEESRQNPVFVGQGKYELNEKDLNVIYDIEGSVEKAFDVGRNDDLNPTKNYSKNISISINVDHAKLSHELIKITHEENQKVEDAEIFMEGDDLKTTPESIGSRVLLTENIHALKESLGNIEYEIQLRKRVMEPNVKEENIITSKDRIQGVLSRKIILKDGNETYNLLEKSMAGFLSFQKESTSLAYAMTLDRFFPTPITGSDVDISFDRNAIRDWAVSFSKDIDSEPQNAKLSGGGGGVSVVASSRDGKKVMIDDFVSKMADALKGSVNEVEIPIQVTKAEVRDDNLNELGLKGLVSRGYSNFSGSPKNRIHNIKTGASKFNGVLIKPDENFSFNETLGEVEASTGYLPELVIKKDKTVPEYGGGLCQVSSTAFRAALNAGLPITSRSAHAYPVQYYTPYGVDATIYIPSPDLTFKNDTGGYILIQTFISGNKLYFDFYGTKKEGSIKFAGDANATQGVSEYVEGITPTITEKEARGEGSFTAEFYRFIYDTSGKLIKKNNWISKYDSPKKYPH</sequence>
<dbReference type="PANTHER" id="PTHR35788">
    <property type="entry name" value="EXPORTED PROTEIN-RELATED"/>
    <property type="match status" value="1"/>
</dbReference>
<dbReference type="PANTHER" id="PTHR35788:SF1">
    <property type="entry name" value="EXPORTED PROTEIN"/>
    <property type="match status" value="1"/>
</dbReference>
<dbReference type="AlphaFoldDB" id="A0A419DGN3"/>
<reference evidence="3 4" key="1">
    <citation type="journal article" date="2017" name="ISME J.">
        <title>Energy and carbon metabolisms in a deep terrestrial subsurface fluid microbial community.</title>
        <authorList>
            <person name="Momper L."/>
            <person name="Jungbluth S.P."/>
            <person name="Lee M.D."/>
            <person name="Amend J.P."/>
        </authorList>
    </citation>
    <scope>NUCLEOTIDE SEQUENCE [LARGE SCALE GENOMIC DNA]</scope>
    <source>
        <strain evidence="3">SURF_29</strain>
    </source>
</reference>
<keyword evidence="1" id="KW-1133">Transmembrane helix</keyword>
<dbReference type="InterPro" id="IPR052913">
    <property type="entry name" value="Glycopeptide_resist_protein"/>
</dbReference>
<comment type="caution">
    <text evidence="3">The sequence shown here is derived from an EMBL/GenBank/DDBJ whole genome shotgun (WGS) entry which is preliminary data.</text>
</comment>
<feature type="transmembrane region" description="Helical" evidence="1">
    <location>
        <begin position="12"/>
        <end position="33"/>
    </location>
</feature>
<accession>A0A419DGN3</accession>
<protein>
    <recommendedName>
        <fullName evidence="2">YoaR-like putative peptidoglycan binding domain-containing protein</fullName>
    </recommendedName>
</protein>
<dbReference type="Pfam" id="PF12229">
    <property type="entry name" value="PG_binding_4"/>
    <property type="match status" value="2"/>
</dbReference>
<dbReference type="EMBL" id="QZJW01000002">
    <property type="protein sequence ID" value="RJO62296.1"/>
    <property type="molecule type" value="Genomic_DNA"/>
</dbReference>
<keyword evidence="1" id="KW-0472">Membrane</keyword>
<evidence type="ECO:0000313" key="3">
    <source>
        <dbReference type="EMBL" id="RJO62296.1"/>
    </source>
</evidence>
<evidence type="ECO:0000256" key="1">
    <source>
        <dbReference type="SAM" id="Phobius"/>
    </source>
</evidence>
<dbReference type="InterPro" id="IPR007391">
    <property type="entry name" value="Vancomycin_resist_VanW"/>
</dbReference>
<gene>
    <name evidence="3" type="ORF">C4544_00420</name>
</gene>
<organism evidence="3 4">
    <name type="scientific">candidate division WS5 bacterium</name>
    <dbReference type="NCBI Taxonomy" id="2093353"/>
    <lineage>
        <taxon>Bacteria</taxon>
        <taxon>candidate division WS5</taxon>
    </lineage>
</organism>
<evidence type="ECO:0000313" key="4">
    <source>
        <dbReference type="Proteomes" id="UP000285655"/>
    </source>
</evidence>
<name>A0A419DGN3_9BACT</name>
<dbReference type="Proteomes" id="UP000285655">
    <property type="component" value="Unassembled WGS sequence"/>
</dbReference>
<proteinExistence type="predicted"/>
<feature type="domain" description="YoaR-like putative peptidoglycan binding" evidence="2">
    <location>
        <begin position="85"/>
        <end position="185"/>
    </location>
</feature>
<dbReference type="InterPro" id="IPR022029">
    <property type="entry name" value="YoaR-like_PG-bd"/>
</dbReference>